<reference evidence="2 3" key="1">
    <citation type="submission" date="2018-08" db="EMBL/GenBank/DDBJ databases">
        <title>Aphanomyces genome sequencing and annotation.</title>
        <authorList>
            <person name="Minardi D."/>
            <person name="Oidtmann B."/>
            <person name="Van Der Giezen M."/>
            <person name="Studholme D.J."/>
        </authorList>
    </citation>
    <scope>NUCLEOTIDE SEQUENCE [LARGE SCALE GENOMIC DNA]</scope>
    <source>
        <strain evidence="2 3">NJM0002</strain>
    </source>
</reference>
<evidence type="ECO:0000256" key="1">
    <source>
        <dbReference type="SAM" id="MobiDB-lite"/>
    </source>
</evidence>
<evidence type="ECO:0000313" key="3">
    <source>
        <dbReference type="Proteomes" id="UP000285060"/>
    </source>
</evidence>
<dbReference type="Proteomes" id="UP000285060">
    <property type="component" value="Unassembled WGS sequence"/>
</dbReference>
<feature type="compositionally biased region" description="Basic and acidic residues" evidence="1">
    <location>
        <begin position="43"/>
        <end position="59"/>
    </location>
</feature>
<gene>
    <name evidence="2" type="ORF">DYB32_010629</name>
</gene>
<comment type="caution">
    <text evidence="2">The sequence shown here is derived from an EMBL/GenBank/DDBJ whole genome shotgun (WGS) entry which is preliminary data.</text>
</comment>
<dbReference type="VEuPathDB" id="FungiDB:H310_12607"/>
<dbReference type="EMBL" id="QUSY01003698">
    <property type="protein sequence ID" value="RHY16579.1"/>
    <property type="molecule type" value="Genomic_DNA"/>
</dbReference>
<protein>
    <submittedName>
        <fullName evidence="2">Uncharacterized protein</fullName>
    </submittedName>
</protein>
<organism evidence="2 3">
    <name type="scientific">Aphanomyces invadans</name>
    <dbReference type="NCBI Taxonomy" id="157072"/>
    <lineage>
        <taxon>Eukaryota</taxon>
        <taxon>Sar</taxon>
        <taxon>Stramenopiles</taxon>
        <taxon>Oomycota</taxon>
        <taxon>Saprolegniomycetes</taxon>
        <taxon>Saprolegniales</taxon>
        <taxon>Verrucalvaceae</taxon>
        <taxon>Aphanomyces</taxon>
    </lineage>
</organism>
<dbReference type="AlphaFoldDB" id="A0A3R6ZGR7"/>
<name>A0A3R6ZGR7_9STRA</name>
<keyword evidence="3" id="KW-1185">Reference proteome</keyword>
<feature type="non-terminal residue" evidence="2">
    <location>
        <position position="1"/>
    </location>
</feature>
<evidence type="ECO:0000313" key="2">
    <source>
        <dbReference type="EMBL" id="RHY16579.1"/>
    </source>
</evidence>
<proteinExistence type="predicted"/>
<sequence>IDNIECRDGILIKPTEVLAAWKNGESGVSDDEVNAWVRAKRAADQEKKEAANTKAEEAAKSQPPA</sequence>
<feature type="region of interest" description="Disordered" evidence="1">
    <location>
        <begin position="43"/>
        <end position="65"/>
    </location>
</feature>
<accession>A0A3R6ZGR7</accession>